<evidence type="ECO:0000313" key="2">
    <source>
        <dbReference type="EMBL" id="AOO91799.1"/>
    </source>
</evidence>
<evidence type="ECO:0000256" key="1">
    <source>
        <dbReference type="SAM" id="MobiDB-lite"/>
    </source>
</evidence>
<protein>
    <submittedName>
        <fullName evidence="2">Uncharacterized protein</fullName>
    </submittedName>
</protein>
<feature type="region of interest" description="Disordered" evidence="1">
    <location>
        <begin position="23"/>
        <end position="61"/>
    </location>
</feature>
<accession>A0A1B8R9C5</accession>
<organism evidence="2">
    <name type="scientific">Rhizobium leguminosarum bv. trifolii</name>
    <dbReference type="NCBI Taxonomy" id="386"/>
    <lineage>
        <taxon>Bacteria</taxon>
        <taxon>Pseudomonadati</taxon>
        <taxon>Pseudomonadota</taxon>
        <taxon>Alphaproteobacteria</taxon>
        <taxon>Hyphomicrobiales</taxon>
        <taxon>Rhizobiaceae</taxon>
        <taxon>Rhizobium/Agrobacterium group</taxon>
        <taxon>Rhizobium</taxon>
    </lineage>
</organism>
<reference evidence="2" key="2">
    <citation type="journal article" date="2016" name="Front. Microbiol.">
        <title>The Regulatory Protein RosR Affects Rhizobium leguminosarum bv. trifolii Protein Profiles, Cell Surface Properties, and Symbiosis with Clover.</title>
        <authorList>
            <person name="Rachwal K."/>
            <person name="Boguszewska A."/>
            <person name="Kopcinska J."/>
            <person name="Karas M."/>
            <person name="Tchorzewski M."/>
            <person name="Janczarek M."/>
        </authorList>
    </citation>
    <scope>NUCLEOTIDE SEQUENCE</scope>
    <source>
        <strain evidence="2">Rt24.2</strain>
    </source>
</reference>
<sequence length="61" mass="6702">MAAHGHNPILDLYGTPRATIRSRVSARAKATPPPSDQDDPAKIGNSIVSLTWVKDHKQTRR</sequence>
<dbReference type="AlphaFoldDB" id="A0A1B8R9C5"/>
<dbReference type="RefSeq" id="WP_017969137.1">
    <property type="nucleotide sequence ID" value="NZ_MAMO01000048.1"/>
</dbReference>
<reference evidence="2" key="1">
    <citation type="journal article" date="2015" name="BMC Genomics">
        <title>Transcriptome profiling of a Rhizobium leguminosarum bv. trifolii rosR mutant reveals the role of the transcriptional regulator RosR in motility, synthesis of cell-surface components, and other cellular processes.</title>
        <authorList>
            <person name="Rachwal K."/>
            <person name="Matczynska E."/>
            <person name="Janczarek M."/>
        </authorList>
    </citation>
    <scope>NUCLEOTIDE SEQUENCE</scope>
    <source>
        <strain evidence="2">Rt24.2</strain>
    </source>
</reference>
<proteinExistence type="predicted"/>
<name>A0A1B8R9C5_RHILT</name>
<dbReference type="GeneID" id="61428955"/>
<dbReference type="EMBL" id="KX489435">
    <property type="protein sequence ID" value="AOO91799.1"/>
    <property type="molecule type" value="Genomic_DNA"/>
</dbReference>